<dbReference type="EMBL" id="CP017147">
    <property type="protein sequence ID" value="AOO83839.1"/>
    <property type="molecule type" value="Genomic_DNA"/>
</dbReference>
<dbReference type="OrthoDB" id="9806149at2"/>
<dbReference type="PROSITE" id="PS00211">
    <property type="entry name" value="ABC_TRANSPORTER_1"/>
    <property type="match status" value="1"/>
</dbReference>
<gene>
    <name evidence="6" type="ORF">BHK69_28375</name>
</gene>
<feature type="domain" description="ABC transporter" evidence="5">
    <location>
        <begin position="5"/>
        <end position="252"/>
    </location>
</feature>
<evidence type="ECO:0000259" key="5">
    <source>
        <dbReference type="PROSITE" id="PS50893"/>
    </source>
</evidence>
<dbReference type="InterPro" id="IPR003439">
    <property type="entry name" value="ABC_transporter-like_ATP-bd"/>
</dbReference>
<keyword evidence="4 6" id="KW-0067">ATP-binding</keyword>
<reference evidence="6 7" key="1">
    <citation type="journal article" date="2015" name="Antonie Van Leeuwenhoek">
        <title>Bosea vaviloviae sp. nov., a new species of slow-growing rhizobia isolated from nodules of the relict species Vavilovia formosa (Stev.) Fed.</title>
        <authorList>
            <person name="Safronova V.I."/>
            <person name="Kuznetsova I.G."/>
            <person name="Sazanova A.L."/>
            <person name="Kimeklis A.K."/>
            <person name="Belimov A.A."/>
            <person name="Andronov E.E."/>
            <person name="Pinaev A.G."/>
            <person name="Chizhevskaya E.P."/>
            <person name="Pukhaev A.R."/>
            <person name="Popov K.P."/>
            <person name="Willems A."/>
            <person name="Tikhonovich I.A."/>
        </authorList>
    </citation>
    <scope>NUCLEOTIDE SEQUENCE [LARGE SCALE GENOMIC DNA]</scope>
    <source>
        <strain evidence="6 7">Vaf18</strain>
    </source>
</reference>
<dbReference type="AlphaFoldDB" id="A0A1D7U933"/>
<dbReference type="PANTHER" id="PTHR45772">
    <property type="entry name" value="CONSERVED COMPONENT OF ABC TRANSPORTER FOR NATURAL AMINO ACIDS-RELATED"/>
    <property type="match status" value="1"/>
</dbReference>
<accession>A0A1D7U933</accession>
<protein>
    <submittedName>
        <fullName evidence="6">ABC transporter ATP-binding protein</fullName>
    </submittedName>
</protein>
<dbReference type="Gene3D" id="3.40.50.300">
    <property type="entry name" value="P-loop containing nucleotide triphosphate hydrolases"/>
    <property type="match status" value="1"/>
</dbReference>
<evidence type="ECO:0000256" key="4">
    <source>
        <dbReference type="ARBA" id="ARBA00022840"/>
    </source>
</evidence>
<dbReference type="InterPro" id="IPR051120">
    <property type="entry name" value="ABC_AA/LPS_Transport"/>
</dbReference>
<dbReference type="GO" id="GO:0016887">
    <property type="term" value="F:ATP hydrolysis activity"/>
    <property type="evidence" value="ECO:0007669"/>
    <property type="project" value="InterPro"/>
</dbReference>
<dbReference type="Proteomes" id="UP000094969">
    <property type="component" value="Chromosome"/>
</dbReference>
<evidence type="ECO:0000256" key="3">
    <source>
        <dbReference type="ARBA" id="ARBA00022741"/>
    </source>
</evidence>
<dbReference type="InterPro" id="IPR027417">
    <property type="entry name" value="P-loop_NTPase"/>
</dbReference>
<dbReference type="InterPro" id="IPR003593">
    <property type="entry name" value="AAA+_ATPase"/>
</dbReference>
<dbReference type="Pfam" id="PF00005">
    <property type="entry name" value="ABC_tran"/>
    <property type="match status" value="1"/>
</dbReference>
<dbReference type="SMART" id="SM00382">
    <property type="entry name" value="AAA"/>
    <property type="match status" value="1"/>
</dbReference>
<sequence length="254" mass="27107">MTAALTIAGLKLDFYGVHVLRGVDFAVPAGSFTGLIGPNGAGKSTLFNAVSGLYRPKAGSVRLGSVETTGLAPEKLVAAGLVRSFQLARGFPKLSVFQHLMLYGAGQPGENLLAAMLRSAAARRREEELSERAFGIARRLKLDHVLDNPVTALSGGQKKLVEIGRALMADPKILLLDEPMAGVTPSLTEQIADHLIALNQDGLTICLIEHDMALIKRLCAPVIVMAEGKTLTQGSFDEVASDIRVQEAYLGRRH</sequence>
<keyword evidence="7" id="KW-1185">Reference proteome</keyword>
<dbReference type="InterPro" id="IPR017871">
    <property type="entry name" value="ABC_transporter-like_CS"/>
</dbReference>
<dbReference type="SUPFAM" id="SSF52540">
    <property type="entry name" value="P-loop containing nucleoside triphosphate hydrolases"/>
    <property type="match status" value="1"/>
</dbReference>
<comment type="similarity">
    <text evidence="1">Belongs to the ABC transporter superfamily.</text>
</comment>
<proteinExistence type="inferred from homology"/>
<name>A0A1D7U933_9HYPH</name>
<organism evidence="6 7">
    <name type="scientific">Bosea vaviloviae</name>
    <dbReference type="NCBI Taxonomy" id="1526658"/>
    <lineage>
        <taxon>Bacteria</taxon>
        <taxon>Pseudomonadati</taxon>
        <taxon>Pseudomonadota</taxon>
        <taxon>Alphaproteobacteria</taxon>
        <taxon>Hyphomicrobiales</taxon>
        <taxon>Boseaceae</taxon>
        <taxon>Bosea</taxon>
    </lineage>
</organism>
<dbReference type="CDD" id="cd03219">
    <property type="entry name" value="ABC_Mj1267_LivG_branched"/>
    <property type="match status" value="1"/>
</dbReference>
<evidence type="ECO:0000313" key="7">
    <source>
        <dbReference type="Proteomes" id="UP000094969"/>
    </source>
</evidence>
<evidence type="ECO:0000256" key="2">
    <source>
        <dbReference type="ARBA" id="ARBA00022448"/>
    </source>
</evidence>
<dbReference type="GO" id="GO:0005886">
    <property type="term" value="C:plasma membrane"/>
    <property type="evidence" value="ECO:0007669"/>
    <property type="project" value="TreeGrafter"/>
</dbReference>
<keyword evidence="2" id="KW-0813">Transport</keyword>
<evidence type="ECO:0000313" key="6">
    <source>
        <dbReference type="EMBL" id="AOO83839.1"/>
    </source>
</evidence>
<dbReference type="KEGG" id="bvv:BHK69_28375"/>
<dbReference type="PANTHER" id="PTHR45772:SF9">
    <property type="entry name" value="CONSERVED COMPONENT OF ABC TRANSPORTER FOR NATURAL AMINO ACIDS"/>
    <property type="match status" value="1"/>
</dbReference>
<dbReference type="GO" id="GO:0005524">
    <property type="term" value="F:ATP binding"/>
    <property type="evidence" value="ECO:0007669"/>
    <property type="project" value="UniProtKB-KW"/>
</dbReference>
<dbReference type="RefSeq" id="WP_069693033.1">
    <property type="nucleotide sequence ID" value="NZ_CP017147.1"/>
</dbReference>
<dbReference type="PROSITE" id="PS50893">
    <property type="entry name" value="ABC_TRANSPORTER_2"/>
    <property type="match status" value="1"/>
</dbReference>
<keyword evidence="3" id="KW-0547">Nucleotide-binding</keyword>
<evidence type="ECO:0000256" key="1">
    <source>
        <dbReference type="ARBA" id="ARBA00005417"/>
    </source>
</evidence>
<dbReference type="STRING" id="1526658.BHK69_28375"/>